<evidence type="ECO:0000313" key="3">
    <source>
        <dbReference type="Proteomes" id="UP001057877"/>
    </source>
</evidence>
<gene>
    <name evidence="2" type="ORF">L1F29_05995</name>
</gene>
<organism evidence="2 3">
    <name type="scientific">Paenibacillus spongiae</name>
    <dbReference type="NCBI Taxonomy" id="2909671"/>
    <lineage>
        <taxon>Bacteria</taxon>
        <taxon>Bacillati</taxon>
        <taxon>Bacillota</taxon>
        <taxon>Bacilli</taxon>
        <taxon>Bacillales</taxon>
        <taxon>Paenibacillaceae</taxon>
        <taxon>Paenibacillus</taxon>
    </lineage>
</organism>
<dbReference type="PANTHER" id="PTHR38442:SF1">
    <property type="entry name" value="INNER MEMBRANE PROTEIN"/>
    <property type="match status" value="1"/>
</dbReference>
<keyword evidence="3" id="KW-1185">Reference proteome</keyword>
<reference evidence="2" key="1">
    <citation type="submission" date="2022-01" db="EMBL/GenBank/DDBJ databases">
        <title>Paenibacillus spongiae sp. nov., isolated from marine sponge.</title>
        <authorList>
            <person name="Li Z."/>
            <person name="Zhang M."/>
        </authorList>
    </citation>
    <scope>NUCLEOTIDE SEQUENCE</scope>
    <source>
        <strain evidence="2">PHS-Z3</strain>
    </source>
</reference>
<name>A0ABY5SBQ4_9BACL</name>
<keyword evidence="1" id="KW-0472">Membrane</keyword>
<dbReference type="Pfam" id="PF04286">
    <property type="entry name" value="DUF445"/>
    <property type="match status" value="1"/>
</dbReference>
<dbReference type="RefSeq" id="WP_258387436.1">
    <property type="nucleotide sequence ID" value="NZ_CP091430.1"/>
</dbReference>
<dbReference type="InterPro" id="IPR007383">
    <property type="entry name" value="DUF445"/>
</dbReference>
<accession>A0ABY5SBQ4</accession>
<feature type="transmembrane region" description="Helical" evidence="1">
    <location>
        <begin position="9"/>
        <end position="28"/>
    </location>
</feature>
<evidence type="ECO:0000256" key="1">
    <source>
        <dbReference type="SAM" id="Phobius"/>
    </source>
</evidence>
<dbReference type="Proteomes" id="UP001057877">
    <property type="component" value="Chromosome"/>
</dbReference>
<dbReference type="PANTHER" id="PTHR38442">
    <property type="entry name" value="INNER MEMBRANE PROTEIN-RELATED"/>
    <property type="match status" value="1"/>
</dbReference>
<keyword evidence="1" id="KW-1133">Transmembrane helix</keyword>
<proteinExistence type="predicted"/>
<evidence type="ECO:0000313" key="2">
    <source>
        <dbReference type="EMBL" id="UVI31374.1"/>
    </source>
</evidence>
<protein>
    <submittedName>
        <fullName evidence="2">DUF445 domain-containing protein</fullName>
    </submittedName>
</protein>
<dbReference type="EMBL" id="CP091430">
    <property type="protein sequence ID" value="UVI31374.1"/>
    <property type="molecule type" value="Genomic_DNA"/>
</dbReference>
<keyword evidence="1" id="KW-0812">Transmembrane</keyword>
<sequence>MTHKRRADLILLAVALCFIGSSITLYLYPEVWWTRLLFYMTEAGVVGGLADWYAVTALFRHPLGIPGKHTAIIPRNRVKLIDGVVTMVETQLLPPERLKEKLEEASIMNTVIEWLDDRFPRGALAQQGWKWVASLLKQLDFSKTSRDWDEQLKQLLKRKDITPYAGKALQAVLDHGNIHLWLDRLVDQIALRADTPATKDFILQLLRNEHEKQLNQGSAITRFLKKAASIFAEESDALNLDDAAEVLYRDLVQLVNDLRSHDHELRILLIDMLRRLAEDLGQRPDLSATVESWKLEVLERVSFTPSIEALLASLNKLPEEVQEDGTFGTETVSSGLAGLREWVGGFIEDYWEQFKQDESKKAWIERYIKLFLNKVIDTEHRLIGQIVRDTLDAFTEKRLIAFIEDKVGEDLSRIRINGSLVGAGIGALLYGLLHGIYEPILQAFGR</sequence>